<proteinExistence type="predicted"/>
<dbReference type="GO" id="GO:0009306">
    <property type="term" value="P:protein secretion"/>
    <property type="evidence" value="ECO:0007669"/>
    <property type="project" value="TreeGrafter"/>
</dbReference>
<feature type="compositionally biased region" description="Acidic residues" evidence="1">
    <location>
        <begin position="1150"/>
        <end position="1165"/>
    </location>
</feature>
<gene>
    <name evidence="3" type="primary">FGENESH: predicted gene_10.80</name>
    <name evidence="3" type="ORF">BN2166_0052430</name>
</gene>
<evidence type="ECO:0000256" key="2">
    <source>
        <dbReference type="SAM" id="Phobius"/>
    </source>
</evidence>
<feature type="region of interest" description="Disordered" evidence="1">
    <location>
        <begin position="1409"/>
        <end position="1436"/>
    </location>
</feature>
<protein>
    <submittedName>
        <fullName evidence="3">FGENESH: predicted gene_10.80 protein</fullName>
    </submittedName>
</protein>
<dbReference type="Proteomes" id="UP000199069">
    <property type="component" value="Unassembled WGS sequence"/>
</dbReference>
<keyword evidence="4" id="KW-1185">Reference proteome</keyword>
<dbReference type="OMA" id="KWGVEPL"/>
<feature type="region of interest" description="Disordered" evidence="1">
    <location>
        <begin position="827"/>
        <end position="847"/>
    </location>
</feature>
<feature type="compositionally biased region" description="Low complexity" evidence="1">
    <location>
        <begin position="216"/>
        <end position="229"/>
    </location>
</feature>
<dbReference type="PANTHER" id="PTHR20959:SF1">
    <property type="entry name" value="TRANSPORT AND GOLGI ORGANIZATION PROTEIN 6 HOMOLOG"/>
    <property type="match status" value="1"/>
</dbReference>
<organism evidence="3 4">
    <name type="scientific">Rhodotorula toruloides</name>
    <name type="common">Yeast</name>
    <name type="synonym">Rhodosporidium toruloides</name>
    <dbReference type="NCBI Taxonomy" id="5286"/>
    <lineage>
        <taxon>Eukaryota</taxon>
        <taxon>Fungi</taxon>
        <taxon>Dikarya</taxon>
        <taxon>Basidiomycota</taxon>
        <taxon>Pucciniomycotina</taxon>
        <taxon>Microbotryomycetes</taxon>
        <taxon>Sporidiobolales</taxon>
        <taxon>Sporidiobolaceae</taxon>
        <taxon>Rhodotorula</taxon>
    </lineage>
</organism>
<feature type="region of interest" description="Disordered" evidence="1">
    <location>
        <begin position="1"/>
        <end position="22"/>
    </location>
</feature>
<accession>A0A0K3CL19</accession>
<feature type="non-terminal residue" evidence="3">
    <location>
        <position position="1"/>
    </location>
</feature>
<evidence type="ECO:0000313" key="4">
    <source>
        <dbReference type="Proteomes" id="UP000199069"/>
    </source>
</evidence>
<feature type="transmembrane region" description="Helical" evidence="2">
    <location>
        <begin position="112"/>
        <end position="132"/>
    </location>
</feature>
<reference evidence="3 4" key="1">
    <citation type="submission" date="2015-07" db="EMBL/GenBank/DDBJ databases">
        <authorList>
            <person name="Cajimat M.N.B."/>
            <person name="Milazzo M.L."/>
            <person name="Fulhorst C.F."/>
        </authorList>
    </citation>
    <scope>NUCLEOTIDE SEQUENCE [LARGE SCALE GENOMIC DNA]</scope>
    <source>
        <strain evidence="3">Single colony</strain>
    </source>
</reference>
<feature type="compositionally biased region" description="Low complexity" evidence="1">
    <location>
        <begin position="1460"/>
        <end position="1477"/>
    </location>
</feature>
<keyword evidence="2" id="KW-0812">Transmembrane</keyword>
<sequence length="1510" mass="160936">TRRRMPHTATPSPRPVHQPQPSLNPLIAPLVSASLETLLKRTNPTPARHPVARANPWSSTPIPQGAQMQPSHGAQTKVWSKPPARVGQLERWRLWWGSGVTPTAMLEWWEVLLVNTVILITLSLLYFALASLPPHLSIIARRARYYLSGTSAEVPSEPPPVGAKKPSLEDVLRNRLQAFYAAGGEGQPSALAGTEKETAAAALWILEQIGSALRSSSSLSPSDASAPSTSAPPPPPTAPIFGARDIKAIGMLAGIVGRWGIGKVSPFGSGWGIARPGPSSVGPKIQEIDEVVEHDVEDSRSKEEELAMLAKRVLAVLSLNEDRLPQRSEGEKQFFAIVAPQLLSALLGALPVTVCGHLPPPYTPRICAIFTSPTSYDAALDTTASPGGVRSLLLIVIGTGASSGGEDEVGVRKLEMVRRVIETRPTDATLDAKAYYANVTAQLLDILRAAASSFLAASLSTSSNNKGKAPAASSSAPTPSIVPVPIIRAASYVVAHLLVRPAGQGGGGEAKSLLLQALHGPLIPISHPDGPLHAKKEDGVLLDSEDLATHLSLLSLLALYAPPLPSFLSTLLAPLLASLFSLLTHLSRPPLVALSSPTSDALKGVISDEANALVRTFAKGEEVLEAVKAVTAAVERWEKREEFGVLPRGAILAEADEANQRRVEWGWSSDGAPVLRYAGDGDEAEDNIPVVGGVDEDGEGIDLSALSLQVDAVWLVGWLKDVDRKELSAQLFLRWLDEIKVLRGVQDVDGARRSVIRLQLVPQMVEQLGSDILSEPGEIIAFVAHALDAEVGETDVCKLAAPNAGPGPTLDAPAGLAGLRLVDKQEEEAKPKIQEVDDAGDTDAGLGTGLGKDEMAMTALTLLLAVLEANETLDTSDTPLLAVIYLQLDTLASSTSSQLIPPLARETKMVLSLRRASSAFDSAHPESTSADSDDPLAASRVKYREALKLLQDPLLPVRAQGLHLLRTLVLDRKTALLSNRSGSPPCRPRYLRPSHRRGGLVIGRLLEVYTGARKGDREPKAVGEGEKGTRELDKRLRVGETLLQVVQRAGEALGMFVDDVVAPLLLVLRTATLPIPLRASAITILATCIQTAPVALLQYADVLAEACTTLLSIETVPLAPKSRPSALAPPKVDHLAGKGKKKASPAVLVEEVDSSDEESDMDEPEPAPLGKDGRPRRAEELPDPTTTASKHPALRRSAAVFLGSLVRTAALQATERREREERQAWDRIEDETKPFGREGLRMPFGESISSPGGFLMRERRAGGEAVGGLIGAEQLVRARTVLRGLASRVVEVSENLSKRVVRFRLEYLLQPRLELRRTWMTALPARYKSKKAHDWSSSLRDDDFSSDDDAGPRSLSTSRGARTAGLGDEDDEEGFVWGSTTDFVDIEMVDEPASLKFVETPFTLAKRTGATGGKAAHSVAKQKEKGKATVLPPPAKARPVPPLASLPGQNLAQSALNARPSAAAPPKTPAKAKASSTFKPLQPLSAAPVAPRAPVCAYACSQGRSAELAY</sequence>
<feature type="region of interest" description="Disordered" evidence="1">
    <location>
        <begin position="1457"/>
        <end position="1477"/>
    </location>
</feature>
<feature type="compositionally biased region" description="Basic and acidic residues" evidence="1">
    <location>
        <begin position="1171"/>
        <end position="1180"/>
    </location>
</feature>
<feature type="region of interest" description="Disordered" evidence="1">
    <location>
        <begin position="1336"/>
        <end position="1374"/>
    </location>
</feature>
<dbReference type="EMBL" id="CWKI01000010">
    <property type="protein sequence ID" value="CTR09382.1"/>
    <property type="molecule type" value="Genomic_DNA"/>
</dbReference>
<evidence type="ECO:0000256" key="1">
    <source>
        <dbReference type="SAM" id="MobiDB-lite"/>
    </source>
</evidence>
<dbReference type="InterPro" id="IPR039600">
    <property type="entry name" value="TANGO6/Rtp1"/>
</dbReference>
<feature type="region of interest" description="Disordered" evidence="1">
    <location>
        <begin position="44"/>
        <end position="79"/>
    </location>
</feature>
<name>A0A0K3CL19_RHOTO</name>
<evidence type="ECO:0000313" key="3">
    <source>
        <dbReference type="EMBL" id="CTR09382.1"/>
    </source>
</evidence>
<keyword evidence="2" id="KW-0472">Membrane</keyword>
<feature type="region of interest" description="Disordered" evidence="1">
    <location>
        <begin position="216"/>
        <end position="240"/>
    </location>
</feature>
<dbReference type="PANTHER" id="PTHR20959">
    <property type="entry name" value="TRANSPORT AND GOLGI ORGANIZATION PROTEIN 6 FAMILY MEMBER"/>
    <property type="match status" value="1"/>
</dbReference>
<keyword evidence="2" id="KW-1133">Transmembrane helix</keyword>
<feature type="region of interest" description="Disordered" evidence="1">
    <location>
        <begin position="1121"/>
        <end position="1194"/>
    </location>
</feature>
<feature type="compositionally biased region" description="Polar residues" evidence="1">
    <location>
        <begin position="56"/>
        <end position="78"/>
    </location>
</feature>